<feature type="domain" description="DUF8004" evidence="2">
    <location>
        <begin position="307"/>
        <end position="398"/>
    </location>
</feature>
<dbReference type="Proteomes" id="UP001161017">
    <property type="component" value="Unassembled WGS sequence"/>
</dbReference>
<comment type="caution">
    <text evidence="3">The sequence shown here is derived from an EMBL/GenBank/DDBJ whole genome shotgun (WGS) entry which is preliminary data.</text>
</comment>
<feature type="region of interest" description="Disordered" evidence="1">
    <location>
        <begin position="1"/>
        <end position="104"/>
    </location>
</feature>
<feature type="region of interest" description="Disordered" evidence="1">
    <location>
        <begin position="129"/>
        <end position="153"/>
    </location>
</feature>
<evidence type="ECO:0000313" key="4">
    <source>
        <dbReference type="Proteomes" id="UP001161017"/>
    </source>
</evidence>
<sequence length="669" mass="75576">MDLDRWNSPPPQYSESSTASDSKNDEHWKQGHTPWLVQRTSIVVETSAATADSASSLRESTSPSRSTDQRNGIRGIFRRDDPQESLRSGSNSQRNAIHDGQLGTQVTIEANQPIRSTAERRIELKGLEQAASTRRWPGSARAPEPWGKLKADPELWDQTGDTFIWFGYHREEPSFRIHAALLLETKSDHLASKLQEGRRNTATSPRPASQAGSSSSSLTGIKSLSLSGKARAPPRVETVAPVRYDIHFPPPPNAVRLDILRHMLTTRNLVALLRDKPLVGLTFYQALVDLQERVEDLHLFPGLSSTQIMVRYLVRNHLHIVSGVPAAAAGLLAWSEDNLWQEGWREGFVHCSGMLGKLRPMPEFQSISHVSNTLLERSSLELHVKIQEAEHRLRDFGFDDVWPARTNDHLSVPPAFASFRRFLQSHYEKVYKSWPPRPAEASEDWLSRSLVTHLQADFCALYNYYVNQDVVWDASGRLLNRGMENISPSEPHNGKLKTSGLDLEQTLLALDQKLKYPHIPHPFPLFPQSVQVGDAARQAESKSLFVGKDKSLKKRIIAASREATNAILLGPEMTNNHLVKAFLEFEKSDRVGEEDPRIVRQERWVLLYGILQVLSHIAVETPQMWSKANANYFVHAKLRGMPPWTGPEVMAYEEPSTADLYRWLRPRTS</sequence>
<name>A0AA43QPK0_9LECA</name>
<keyword evidence="4" id="KW-1185">Reference proteome</keyword>
<dbReference type="Pfam" id="PF26013">
    <property type="entry name" value="DUF8004"/>
    <property type="match status" value="1"/>
</dbReference>
<organism evidence="3 4">
    <name type="scientific">Ramalina farinacea</name>
    <dbReference type="NCBI Taxonomy" id="258253"/>
    <lineage>
        <taxon>Eukaryota</taxon>
        <taxon>Fungi</taxon>
        <taxon>Dikarya</taxon>
        <taxon>Ascomycota</taxon>
        <taxon>Pezizomycotina</taxon>
        <taxon>Lecanoromycetes</taxon>
        <taxon>OSLEUM clade</taxon>
        <taxon>Lecanoromycetidae</taxon>
        <taxon>Lecanorales</taxon>
        <taxon>Lecanorineae</taxon>
        <taxon>Ramalinaceae</taxon>
        <taxon>Ramalina</taxon>
    </lineage>
</organism>
<evidence type="ECO:0000256" key="1">
    <source>
        <dbReference type="SAM" id="MobiDB-lite"/>
    </source>
</evidence>
<feature type="compositionally biased region" description="Low complexity" evidence="1">
    <location>
        <begin position="46"/>
        <end position="66"/>
    </location>
</feature>
<dbReference type="PANTHER" id="PTHR39601">
    <property type="entry name" value="CHORIOGENIN HMINOR"/>
    <property type="match status" value="1"/>
</dbReference>
<gene>
    <name evidence="3" type="ORF">OHK93_001443</name>
</gene>
<dbReference type="PANTHER" id="PTHR39601:SF2">
    <property type="entry name" value="CHORIOGENIN HMINOR"/>
    <property type="match status" value="1"/>
</dbReference>
<proteinExistence type="predicted"/>
<accession>A0AA43QPK0</accession>
<dbReference type="InterPro" id="IPR058317">
    <property type="entry name" value="DUF8004"/>
</dbReference>
<dbReference type="AlphaFoldDB" id="A0AA43QPK0"/>
<reference evidence="3" key="1">
    <citation type="journal article" date="2023" name="Genome Biol. Evol.">
        <title>First Whole Genome Sequence and Flow Cytometry Genome Size Data for the Lichen-Forming Fungus Ramalina farinacea (Ascomycota).</title>
        <authorList>
            <person name="Llewellyn T."/>
            <person name="Mian S."/>
            <person name="Hill R."/>
            <person name="Leitch I.J."/>
            <person name="Gaya E."/>
        </authorList>
    </citation>
    <scope>NUCLEOTIDE SEQUENCE</scope>
    <source>
        <strain evidence="3">LIQ254RAFAR</strain>
    </source>
</reference>
<dbReference type="EMBL" id="JAPUFD010000011">
    <property type="protein sequence ID" value="MDI1490243.1"/>
    <property type="molecule type" value="Genomic_DNA"/>
</dbReference>
<evidence type="ECO:0000313" key="3">
    <source>
        <dbReference type="EMBL" id="MDI1490243.1"/>
    </source>
</evidence>
<evidence type="ECO:0000259" key="2">
    <source>
        <dbReference type="Pfam" id="PF26013"/>
    </source>
</evidence>
<protein>
    <recommendedName>
        <fullName evidence="2">DUF8004 domain-containing protein</fullName>
    </recommendedName>
</protein>
<feature type="compositionally biased region" description="Polar residues" evidence="1">
    <location>
        <begin position="85"/>
        <end position="95"/>
    </location>
</feature>
<feature type="compositionally biased region" description="Low complexity" evidence="1">
    <location>
        <begin position="209"/>
        <end position="220"/>
    </location>
</feature>
<feature type="region of interest" description="Disordered" evidence="1">
    <location>
        <begin position="194"/>
        <end position="220"/>
    </location>
</feature>